<dbReference type="RefSeq" id="WP_191100947.1">
    <property type="nucleotide sequence ID" value="NZ_JACXXH010000001.1"/>
</dbReference>
<proteinExistence type="predicted"/>
<comment type="caution">
    <text evidence="2">The sequence shown here is derived from an EMBL/GenBank/DDBJ whole genome shotgun (WGS) entry which is preliminary data.</text>
</comment>
<evidence type="ECO:0000256" key="1">
    <source>
        <dbReference type="SAM" id="Phobius"/>
    </source>
</evidence>
<feature type="transmembrane region" description="Helical" evidence="1">
    <location>
        <begin position="7"/>
        <end position="26"/>
    </location>
</feature>
<feature type="transmembrane region" description="Helical" evidence="1">
    <location>
        <begin position="68"/>
        <end position="90"/>
    </location>
</feature>
<evidence type="ECO:0008006" key="4">
    <source>
        <dbReference type="Google" id="ProtNLM"/>
    </source>
</evidence>
<sequence>MKLFIKLFIILFIIDIALGFSISYLAEHVLQPNSIVIRLIDEAISFPLTLFNRLFPEQGIYRSSTNSFWLVIIVNALMQALIAFIVIKLIKKVRA</sequence>
<name>A0ABR8LSE7_9FLAO</name>
<gene>
    <name evidence="2" type="ORF">IEG06_03185</name>
</gene>
<protein>
    <recommendedName>
        <fullName evidence="4">YggT family protein</fullName>
    </recommendedName>
</protein>
<keyword evidence="1" id="KW-1133">Transmembrane helix</keyword>
<dbReference type="Proteomes" id="UP000627521">
    <property type="component" value="Unassembled WGS sequence"/>
</dbReference>
<organism evidence="2 3">
    <name type="scientific">Olleya marilimosa</name>
    <dbReference type="NCBI Taxonomy" id="272164"/>
    <lineage>
        <taxon>Bacteria</taxon>
        <taxon>Pseudomonadati</taxon>
        <taxon>Bacteroidota</taxon>
        <taxon>Flavobacteriia</taxon>
        <taxon>Flavobacteriales</taxon>
        <taxon>Flavobacteriaceae</taxon>
    </lineage>
</organism>
<evidence type="ECO:0000313" key="3">
    <source>
        <dbReference type="Proteomes" id="UP000627521"/>
    </source>
</evidence>
<evidence type="ECO:0000313" key="2">
    <source>
        <dbReference type="EMBL" id="MBD3862441.1"/>
    </source>
</evidence>
<reference evidence="2 3" key="1">
    <citation type="submission" date="2020-09" db="EMBL/GenBank/DDBJ databases">
        <title>Bacillus nautilus sp. nov., Chryseoglobus crepusculi sp. nov, and Psychrobacter noctis sp. nov., isolated from deep-sea sponges from the equatorial Atlantic.</title>
        <authorList>
            <person name="Stennett H.L."/>
            <person name="Williams S.E."/>
        </authorList>
    </citation>
    <scope>NUCLEOTIDE SEQUENCE [LARGE SCALE GENOMIC DNA]</scope>
    <source>
        <strain evidence="2 3">28M-24</strain>
    </source>
</reference>
<accession>A0ABR8LSE7</accession>
<keyword evidence="1" id="KW-0812">Transmembrane</keyword>
<keyword evidence="1" id="KW-0472">Membrane</keyword>
<keyword evidence="3" id="KW-1185">Reference proteome</keyword>
<dbReference type="EMBL" id="JACXXH010000001">
    <property type="protein sequence ID" value="MBD3862441.1"/>
    <property type="molecule type" value="Genomic_DNA"/>
</dbReference>